<dbReference type="Proteomes" id="UP000002519">
    <property type="component" value="Chromosome"/>
</dbReference>
<accession>A0A4P8BFP1</accession>
<dbReference type="EMBL" id="AE005174">
    <property type="protein sequence ID" value="AAG54594.1"/>
    <property type="molecule type" value="Genomic_DNA"/>
</dbReference>
<dbReference type="PATRIC" id="fig|83334.175.peg.1417"/>
<reference evidence="2 4" key="2">
    <citation type="submission" date="2016-10" db="EMBL/GenBank/DDBJ databases">
        <title>E. coli O157:H7 PA20.</title>
        <authorList>
            <person name="Uhlich G.A."/>
            <person name="Chen C.-Y."/>
            <person name="Paoli G."/>
        </authorList>
    </citation>
    <scope>NUCLEOTIDE SEQUENCE [LARGE SCALE GENOMIC DNA]</scope>
    <source>
        <strain evidence="2 4">PA20</strain>
    </source>
</reference>
<protein>
    <submittedName>
        <fullName evidence="1">Uncharacterized protein</fullName>
    </submittedName>
</protein>
<evidence type="ECO:0000313" key="2">
    <source>
        <dbReference type="EMBL" id="APA43996.1"/>
    </source>
</evidence>
<dbReference type="PIR" id="F85516">
    <property type="entry name" value="F85516"/>
</dbReference>
<organism evidence="1 3">
    <name type="scientific">Escherichia coli O157:H7</name>
    <dbReference type="NCBI Taxonomy" id="83334"/>
    <lineage>
        <taxon>Bacteria</taxon>
        <taxon>Pseudomonadati</taxon>
        <taxon>Pseudomonadota</taxon>
        <taxon>Gammaproteobacteria</taxon>
        <taxon>Enterobacterales</taxon>
        <taxon>Enterobacteriaceae</taxon>
        <taxon>Escherichia</taxon>
    </lineage>
</organism>
<name>Q8X3U7_ECO57</name>
<dbReference type="EMBL" id="CP017669">
    <property type="protein sequence ID" value="APA43996.1"/>
    <property type="molecule type" value="Genomic_DNA"/>
</dbReference>
<proteinExistence type="predicted"/>
<gene>
    <name evidence="1" type="ordered locus">Z0335</name>
    <name evidence="2" type="ORF">AU473_25290</name>
</gene>
<dbReference type="Proteomes" id="UP000177471">
    <property type="component" value="Chromosome"/>
</dbReference>
<accession>Q8X3U7</accession>
<evidence type="ECO:0000313" key="1">
    <source>
        <dbReference type="EMBL" id="AAG54594.1"/>
    </source>
</evidence>
<evidence type="ECO:0000313" key="4">
    <source>
        <dbReference type="Proteomes" id="UP000177471"/>
    </source>
</evidence>
<dbReference type="KEGG" id="ece:Z0335"/>
<dbReference type="AlphaFoldDB" id="Q8X3U7"/>
<reference evidence="1 3" key="1">
    <citation type="journal article" date="2001" name="Nature">
        <title>Genome sequence of enterohaemorrhagic Escherichia coli O157:H7.</title>
        <authorList>
            <person name="Perna N.T."/>
            <person name="Plunkett G.III."/>
            <person name="Burland V."/>
            <person name="Mau B."/>
            <person name="Glasner J.D."/>
            <person name="Rose D.J."/>
            <person name="Mayhew G.F."/>
            <person name="Evans P.S."/>
            <person name="Gregor J."/>
            <person name="Kirkpatrick H.A."/>
            <person name="Posfai G."/>
            <person name="Hackett J."/>
            <person name="Klink S."/>
            <person name="Boutin A."/>
            <person name="Shao Y."/>
            <person name="Miller L."/>
            <person name="Grotbeck E.J."/>
            <person name="Davis N.W."/>
            <person name="Lim A."/>
            <person name="Dimalanta E."/>
            <person name="Potamousis K."/>
            <person name="Apodaca J."/>
            <person name="Anantharaman T.S."/>
            <person name="Lin J."/>
            <person name="Yen G."/>
            <person name="Schwartz D.C."/>
            <person name="Welch R.A."/>
            <person name="Blattner F.R."/>
        </authorList>
    </citation>
    <scope>NUCLEOTIDE SEQUENCE [LARGE SCALE GENOMIC DNA]</scope>
    <source>
        <strain evidence="1">EDL933</strain>
        <strain evidence="3">O157:H7 / EDL933 / ATCC 700927 / EHEC</strain>
    </source>
</reference>
<evidence type="ECO:0000313" key="3">
    <source>
        <dbReference type="Proteomes" id="UP000002519"/>
    </source>
</evidence>
<sequence>MFLPGNNIFASGHGVAFHTDFYKTRSVRFFMDSFGYILRFKVMLFNIKVFMQAQCL</sequence>